<evidence type="ECO:0000256" key="1">
    <source>
        <dbReference type="SAM" id="SignalP"/>
    </source>
</evidence>
<evidence type="ECO:0000313" key="3">
    <source>
        <dbReference type="Proteomes" id="UP000223913"/>
    </source>
</evidence>
<dbReference type="EMBL" id="PDUD01000027">
    <property type="protein sequence ID" value="PHN04057.1"/>
    <property type="molecule type" value="Genomic_DNA"/>
</dbReference>
<dbReference type="SUPFAM" id="SSF49464">
    <property type="entry name" value="Carboxypeptidase regulatory domain-like"/>
    <property type="match status" value="1"/>
</dbReference>
<keyword evidence="1" id="KW-0732">Signal</keyword>
<proteinExistence type="predicted"/>
<protein>
    <recommendedName>
        <fullName evidence="4">Carboxypeptidase-like regulatory domain-containing protein</fullName>
    </recommendedName>
</protein>
<evidence type="ECO:0000313" key="2">
    <source>
        <dbReference type="EMBL" id="PHN04057.1"/>
    </source>
</evidence>
<sequence>MLTRFICALNLLFFIISSPSVSGQCLVRGIVQEAEGKNPIPFVNIGIPDATIGTVSDEDGKFILKVPDSLAVVRFSAVGFQTLSVSVQDLLRQPVIYLKAGAINIPVVEITATRLGEDEVLGNRIPSRRWGLGMGSGQLGAEIGTVIRVRQPTLLQEARFGIRDRGADSLLFRVNLYRLEGDLPGERLGPGNILLSSYLQEGELVADLSPYNLVVDEDILLCLEWVKGRQANQVCSKLLPKDKMFPDILVRPVRHHWFEPKKNPGSS</sequence>
<feature type="signal peptide" evidence="1">
    <location>
        <begin position="1"/>
        <end position="23"/>
    </location>
</feature>
<comment type="caution">
    <text evidence="2">The sequence shown here is derived from an EMBL/GenBank/DDBJ whole genome shotgun (WGS) entry which is preliminary data.</text>
</comment>
<dbReference type="AlphaFoldDB" id="A0A2D0N6G6"/>
<feature type="chain" id="PRO_5012383995" description="Carboxypeptidase-like regulatory domain-containing protein" evidence="1">
    <location>
        <begin position="24"/>
        <end position="267"/>
    </location>
</feature>
<name>A0A2D0N6G6_FLAN2</name>
<dbReference type="InterPro" id="IPR008969">
    <property type="entry name" value="CarboxyPept-like_regulatory"/>
</dbReference>
<dbReference type="Pfam" id="PF13715">
    <property type="entry name" value="CarbopepD_reg_2"/>
    <property type="match status" value="1"/>
</dbReference>
<keyword evidence="3" id="KW-1185">Reference proteome</keyword>
<reference evidence="2 3" key="1">
    <citation type="submission" date="2017-10" db="EMBL/GenBank/DDBJ databases">
        <title>The draft genome sequence of Lewinella nigricans NBRC 102662.</title>
        <authorList>
            <person name="Wang K."/>
        </authorList>
    </citation>
    <scope>NUCLEOTIDE SEQUENCE [LARGE SCALE GENOMIC DNA]</scope>
    <source>
        <strain evidence="2 3">NBRC 102662</strain>
    </source>
</reference>
<dbReference type="RefSeq" id="WP_099152442.1">
    <property type="nucleotide sequence ID" value="NZ_PDUD01000027.1"/>
</dbReference>
<dbReference type="OrthoDB" id="2247630at2"/>
<dbReference type="Proteomes" id="UP000223913">
    <property type="component" value="Unassembled WGS sequence"/>
</dbReference>
<dbReference type="Gene3D" id="2.60.40.1120">
    <property type="entry name" value="Carboxypeptidase-like, regulatory domain"/>
    <property type="match status" value="1"/>
</dbReference>
<accession>A0A2D0N6G6</accession>
<organism evidence="2 3">
    <name type="scientific">Flavilitoribacter nigricans (strain ATCC 23147 / DSM 23189 / NBRC 102662 / NCIMB 1420 / SS-2)</name>
    <name type="common">Lewinella nigricans</name>
    <dbReference type="NCBI Taxonomy" id="1122177"/>
    <lineage>
        <taxon>Bacteria</taxon>
        <taxon>Pseudomonadati</taxon>
        <taxon>Bacteroidota</taxon>
        <taxon>Saprospiria</taxon>
        <taxon>Saprospirales</taxon>
        <taxon>Lewinellaceae</taxon>
        <taxon>Flavilitoribacter</taxon>
    </lineage>
</organism>
<evidence type="ECO:0008006" key="4">
    <source>
        <dbReference type="Google" id="ProtNLM"/>
    </source>
</evidence>
<gene>
    <name evidence="2" type="ORF">CRP01_22940</name>
</gene>